<protein>
    <submittedName>
        <fullName evidence="2">Uncharacterized protein</fullName>
    </submittedName>
</protein>
<evidence type="ECO:0000313" key="2">
    <source>
        <dbReference type="EMBL" id="KAK7083600.1"/>
    </source>
</evidence>
<feature type="compositionally biased region" description="Acidic residues" evidence="1">
    <location>
        <begin position="16"/>
        <end position="52"/>
    </location>
</feature>
<evidence type="ECO:0000256" key="1">
    <source>
        <dbReference type="SAM" id="MobiDB-lite"/>
    </source>
</evidence>
<dbReference type="Proteomes" id="UP001381693">
    <property type="component" value="Unassembled WGS sequence"/>
</dbReference>
<feature type="region of interest" description="Disordered" evidence="1">
    <location>
        <begin position="14"/>
        <end position="64"/>
    </location>
</feature>
<feature type="non-terminal residue" evidence="2">
    <location>
        <position position="91"/>
    </location>
</feature>
<dbReference type="EMBL" id="JAXCGZ010002754">
    <property type="protein sequence ID" value="KAK7083600.1"/>
    <property type="molecule type" value="Genomic_DNA"/>
</dbReference>
<proteinExistence type="predicted"/>
<comment type="caution">
    <text evidence="2">The sequence shown here is derived from an EMBL/GenBank/DDBJ whole genome shotgun (WGS) entry which is preliminary data.</text>
</comment>
<name>A0AAN8XSS6_HALRR</name>
<organism evidence="2 3">
    <name type="scientific">Halocaridina rubra</name>
    <name type="common">Hawaiian red shrimp</name>
    <dbReference type="NCBI Taxonomy" id="373956"/>
    <lineage>
        <taxon>Eukaryota</taxon>
        <taxon>Metazoa</taxon>
        <taxon>Ecdysozoa</taxon>
        <taxon>Arthropoda</taxon>
        <taxon>Crustacea</taxon>
        <taxon>Multicrustacea</taxon>
        <taxon>Malacostraca</taxon>
        <taxon>Eumalacostraca</taxon>
        <taxon>Eucarida</taxon>
        <taxon>Decapoda</taxon>
        <taxon>Pleocyemata</taxon>
        <taxon>Caridea</taxon>
        <taxon>Atyoidea</taxon>
        <taxon>Atyidae</taxon>
        <taxon>Halocaridina</taxon>
    </lineage>
</organism>
<evidence type="ECO:0000313" key="3">
    <source>
        <dbReference type="Proteomes" id="UP001381693"/>
    </source>
</evidence>
<dbReference type="AlphaFoldDB" id="A0AAN8XSS6"/>
<keyword evidence="3" id="KW-1185">Reference proteome</keyword>
<reference evidence="2 3" key="1">
    <citation type="submission" date="2023-11" db="EMBL/GenBank/DDBJ databases">
        <title>Halocaridina rubra genome assembly.</title>
        <authorList>
            <person name="Smith C."/>
        </authorList>
    </citation>
    <scope>NUCLEOTIDE SEQUENCE [LARGE SCALE GENOMIC DNA]</scope>
    <source>
        <strain evidence="2">EP-1</strain>
        <tissue evidence="2">Whole</tissue>
    </source>
</reference>
<accession>A0AAN8XSS6</accession>
<sequence length="91" mass="10538">MSKRRLTEEEIQFALLEDDDDYEPSDTDSDGTNDSSSDESQDDTVTEEEDLEAPTSPENDSYRRMEYVWTKDTTNFVPKHDIPDKHDCIVT</sequence>
<gene>
    <name evidence="2" type="ORF">SK128_004479</name>
</gene>